<evidence type="ECO:0000256" key="11">
    <source>
        <dbReference type="ARBA" id="ARBA00022842"/>
    </source>
</evidence>
<evidence type="ECO:0000256" key="9">
    <source>
        <dbReference type="ARBA" id="ARBA00022679"/>
    </source>
</evidence>
<evidence type="ECO:0000256" key="4">
    <source>
        <dbReference type="ARBA" id="ARBA00010561"/>
    </source>
</evidence>
<gene>
    <name evidence="19" type="primary">cobS</name>
    <name evidence="20" type="ORF">HARCEL1_07225</name>
</gene>
<evidence type="ECO:0000256" key="12">
    <source>
        <dbReference type="ARBA" id="ARBA00022989"/>
    </source>
</evidence>
<feature type="transmembrane region" description="Helical" evidence="19">
    <location>
        <begin position="57"/>
        <end position="75"/>
    </location>
</feature>
<dbReference type="GO" id="GO:0051073">
    <property type="term" value="F:adenosylcobinamide-GDP ribazoletransferase activity"/>
    <property type="evidence" value="ECO:0007669"/>
    <property type="project" value="UniProtKB-UniRule"/>
</dbReference>
<dbReference type="PANTHER" id="PTHR34148:SF1">
    <property type="entry name" value="ADENOSYLCOBINAMIDE-GDP RIBAZOLETRANSFERASE"/>
    <property type="match status" value="1"/>
</dbReference>
<dbReference type="EMBL" id="CP028858">
    <property type="protein sequence ID" value="AWB27512.1"/>
    <property type="molecule type" value="Genomic_DNA"/>
</dbReference>
<evidence type="ECO:0000256" key="15">
    <source>
        <dbReference type="ARBA" id="ARBA00032605"/>
    </source>
</evidence>
<feature type="transmembrane region" description="Helical" evidence="19">
    <location>
        <begin position="33"/>
        <end position="51"/>
    </location>
</feature>
<keyword evidence="13 19" id="KW-0472">Membrane</keyword>
<keyword evidence="10 19" id="KW-0812">Transmembrane</keyword>
<dbReference type="AlphaFoldDB" id="A0A2R4X136"/>
<dbReference type="InterPro" id="IPR003805">
    <property type="entry name" value="CobS"/>
</dbReference>
<dbReference type="HAMAP" id="MF_00719">
    <property type="entry name" value="CobS"/>
    <property type="match status" value="1"/>
</dbReference>
<keyword evidence="7 19" id="KW-1003">Cell membrane</keyword>
<keyword evidence="21" id="KW-1185">Reference proteome</keyword>
<feature type="transmembrane region" description="Helical" evidence="19">
    <location>
        <begin position="133"/>
        <end position="158"/>
    </location>
</feature>
<feature type="transmembrane region" description="Helical" evidence="19">
    <location>
        <begin position="170"/>
        <end position="192"/>
    </location>
</feature>
<evidence type="ECO:0000256" key="1">
    <source>
        <dbReference type="ARBA" id="ARBA00001946"/>
    </source>
</evidence>
<evidence type="ECO:0000256" key="14">
    <source>
        <dbReference type="ARBA" id="ARBA00025228"/>
    </source>
</evidence>
<keyword evidence="12 19" id="KW-1133">Transmembrane helix</keyword>
<proteinExistence type="inferred from homology"/>
<evidence type="ECO:0000256" key="7">
    <source>
        <dbReference type="ARBA" id="ARBA00022475"/>
    </source>
</evidence>
<evidence type="ECO:0000256" key="13">
    <source>
        <dbReference type="ARBA" id="ARBA00023136"/>
    </source>
</evidence>
<comment type="catalytic activity">
    <reaction evidence="18 19">
        <text>alpha-ribazole 5'-phosphate + adenosylcob(III)inamide-GDP = adenosylcob(III)alamin 5'-phosphate + GMP + H(+)</text>
        <dbReference type="Rhea" id="RHEA:23560"/>
        <dbReference type="ChEBI" id="CHEBI:15378"/>
        <dbReference type="ChEBI" id="CHEBI:57918"/>
        <dbReference type="ChEBI" id="CHEBI:58115"/>
        <dbReference type="ChEBI" id="CHEBI:60487"/>
        <dbReference type="ChEBI" id="CHEBI:60493"/>
        <dbReference type="EC" id="2.7.8.26"/>
    </reaction>
</comment>
<evidence type="ECO:0000256" key="8">
    <source>
        <dbReference type="ARBA" id="ARBA00022573"/>
    </source>
</evidence>
<dbReference type="GO" id="GO:0005886">
    <property type="term" value="C:plasma membrane"/>
    <property type="evidence" value="ECO:0007669"/>
    <property type="project" value="UniProtKB-SubCell"/>
</dbReference>
<comment type="cofactor">
    <cofactor evidence="1 19">
        <name>Mg(2+)</name>
        <dbReference type="ChEBI" id="CHEBI:18420"/>
    </cofactor>
</comment>
<dbReference type="GO" id="GO:0008818">
    <property type="term" value="F:cobalamin 5'-phosphate synthase activity"/>
    <property type="evidence" value="ECO:0007669"/>
    <property type="project" value="UniProtKB-UniRule"/>
</dbReference>
<evidence type="ECO:0000256" key="6">
    <source>
        <dbReference type="ARBA" id="ARBA00015850"/>
    </source>
</evidence>
<dbReference type="KEGG" id="harc:HARCEL1_07225"/>
<comment type="subcellular location">
    <subcellularLocation>
        <location evidence="2 19">Cell membrane</location>
        <topology evidence="2 19">Multi-pass membrane protein</topology>
    </subcellularLocation>
</comment>
<evidence type="ECO:0000256" key="18">
    <source>
        <dbReference type="ARBA" id="ARBA00049504"/>
    </source>
</evidence>
<keyword evidence="9 19" id="KW-0808">Transferase</keyword>
<keyword evidence="11 19" id="KW-0460">Magnesium</keyword>
<comment type="function">
    <text evidence="14 19">Joins adenosylcobinamide-GDP and alpha-ribazole to generate adenosylcobalamin (Ado-cobalamin). Also synthesizes adenosylcobalamin 5'-phosphate from adenosylcobinamide-GDP and alpha-ribazole 5'-phosphate.</text>
</comment>
<evidence type="ECO:0000256" key="5">
    <source>
        <dbReference type="ARBA" id="ARBA00013200"/>
    </source>
</evidence>
<comment type="similarity">
    <text evidence="4 19">Belongs to the CobS family.</text>
</comment>
<dbReference type="GeneID" id="36512286"/>
<dbReference type="GO" id="GO:0009236">
    <property type="term" value="P:cobalamin biosynthetic process"/>
    <property type="evidence" value="ECO:0007669"/>
    <property type="project" value="UniProtKB-UniRule"/>
</dbReference>
<dbReference type="UniPathway" id="UPA00148">
    <property type="reaction ID" value="UER00238"/>
</dbReference>
<dbReference type="EC" id="2.7.8.26" evidence="5 19"/>
<feature type="transmembrane region" description="Helical" evidence="19">
    <location>
        <begin position="96"/>
        <end position="121"/>
    </location>
</feature>
<reference evidence="20 21" key="1">
    <citation type="submission" date="2018-04" db="EMBL/GenBank/DDBJ databases">
        <title>Halococcoides cellulosivorans gen. nov., sp. nov., an extremely halophilic cellulose-utilizing haloarchaeon from hypersaline lakes.</title>
        <authorList>
            <person name="Sorokin D.Y."/>
            <person name="Toshchakov S.V."/>
            <person name="Samarov N.I."/>
            <person name="Korzhenkov A."/>
            <person name="Kublanov I.V."/>
        </authorList>
    </citation>
    <scope>NUCLEOTIDE SEQUENCE [LARGE SCALE GENOMIC DNA]</scope>
    <source>
        <strain evidence="20 21">HArcel1</strain>
    </source>
</reference>
<organism evidence="20 21">
    <name type="scientific">Halococcoides cellulosivorans</name>
    <dbReference type="NCBI Taxonomy" id="1679096"/>
    <lineage>
        <taxon>Archaea</taxon>
        <taxon>Methanobacteriati</taxon>
        <taxon>Methanobacteriota</taxon>
        <taxon>Stenosarchaea group</taxon>
        <taxon>Halobacteria</taxon>
        <taxon>Halobacteriales</taxon>
        <taxon>Haloarculaceae</taxon>
        <taxon>Halococcoides</taxon>
    </lineage>
</organism>
<evidence type="ECO:0000256" key="19">
    <source>
        <dbReference type="HAMAP-Rule" id="MF_00719"/>
    </source>
</evidence>
<evidence type="ECO:0000256" key="3">
    <source>
        <dbReference type="ARBA" id="ARBA00004663"/>
    </source>
</evidence>
<evidence type="ECO:0000256" key="2">
    <source>
        <dbReference type="ARBA" id="ARBA00004651"/>
    </source>
</evidence>
<dbReference type="PANTHER" id="PTHR34148">
    <property type="entry name" value="ADENOSYLCOBINAMIDE-GDP RIBAZOLETRANSFERASE"/>
    <property type="match status" value="1"/>
</dbReference>
<dbReference type="Proteomes" id="UP000244727">
    <property type="component" value="Chromosome"/>
</dbReference>
<evidence type="ECO:0000313" key="21">
    <source>
        <dbReference type="Proteomes" id="UP000244727"/>
    </source>
</evidence>
<evidence type="ECO:0000256" key="10">
    <source>
        <dbReference type="ARBA" id="ARBA00022692"/>
    </source>
</evidence>
<keyword evidence="8 19" id="KW-0169">Cobalamin biosynthesis</keyword>
<evidence type="ECO:0000313" key="20">
    <source>
        <dbReference type="EMBL" id="AWB27512.1"/>
    </source>
</evidence>
<feature type="transmembrane region" description="Helical" evidence="19">
    <location>
        <begin position="198"/>
        <end position="215"/>
    </location>
</feature>
<comment type="pathway">
    <text evidence="3 19">Cofactor biosynthesis; adenosylcobalamin biosynthesis; adenosylcobalamin from cob(II)yrinate a,c-diamide: step 7/7.</text>
</comment>
<dbReference type="Pfam" id="PF02654">
    <property type="entry name" value="CobS"/>
    <property type="match status" value="1"/>
</dbReference>
<dbReference type="RefSeq" id="WP_108381881.1">
    <property type="nucleotide sequence ID" value="NZ_CP028858.1"/>
</dbReference>
<sequence length="249" mass="23347">MIPAVVGAIGFGTRLPVGVDDDAWTALTDRPGVLVLAAVPTGLAGALAVVLPGPSATVAIAYLLALVAVGGITHLDGLADCADGAAAHGSPAERRAIVADTAIGVGGTLAIAGSVAALVAAGLTLANGPAVQAAGIVLASEATASVAMVALAVGGSAATDGLGATVIEPAGGIDALIAGLIGTPLVAAAALAGPLVPVAVGAGGTLAALAVWTWARRTLGGLTGDVLGASHATARICAVHAGVIVWTVS</sequence>
<protein>
    <recommendedName>
        <fullName evidence="6 19">Adenosylcobinamide-GDP ribazoletransferase</fullName>
        <ecNumber evidence="5 19">2.7.8.26</ecNumber>
    </recommendedName>
    <alternativeName>
        <fullName evidence="16 19">Cobalamin synthase</fullName>
    </alternativeName>
    <alternativeName>
        <fullName evidence="15 19">Cobalamin-5'-phosphate synthase</fullName>
    </alternativeName>
</protein>
<accession>A0A2R4X136</accession>
<name>A0A2R4X136_9EURY</name>
<evidence type="ECO:0000256" key="17">
    <source>
        <dbReference type="ARBA" id="ARBA00048623"/>
    </source>
</evidence>
<evidence type="ECO:0000256" key="16">
    <source>
        <dbReference type="ARBA" id="ARBA00032853"/>
    </source>
</evidence>
<comment type="catalytic activity">
    <reaction evidence="17 19">
        <text>alpha-ribazole + adenosylcob(III)inamide-GDP = adenosylcob(III)alamin + GMP + H(+)</text>
        <dbReference type="Rhea" id="RHEA:16049"/>
        <dbReference type="ChEBI" id="CHEBI:10329"/>
        <dbReference type="ChEBI" id="CHEBI:15378"/>
        <dbReference type="ChEBI" id="CHEBI:18408"/>
        <dbReference type="ChEBI" id="CHEBI:58115"/>
        <dbReference type="ChEBI" id="CHEBI:60487"/>
        <dbReference type="EC" id="2.7.8.26"/>
    </reaction>
</comment>